<evidence type="ECO:0000256" key="2">
    <source>
        <dbReference type="SAM" id="MobiDB-lite"/>
    </source>
</evidence>
<accession>A0A9E7C186</accession>
<dbReference type="EMBL" id="CP087164">
    <property type="protein sequence ID" value="UGS36178.1"/>
    <property type="molecule type" value="Genomic_DNA"/>
</dbReference>
<feature type="compositionally biased region" description="Basic residues" evidence="2">
    <location>
        <begin position="377"/>
        <end position="391"/>
    </location>
</feature>
<evidence type="ECO:0008006" key="5">
    <source>
        <dbReference type="Google" id="ProtNLM"/>
    </source>
</evidence>
<dbReference type="RefSeq" id="WP_259315854.1">
    <property type="nucleotide sequence ID" value="NZ_CP087164.1"/>
</dbReference>
<protein>
    <recommendedName>
        <fullName evidence="5">Sulfotransferase</fullName>
    </recommendedName>
</protein>
<dbReference type="Pfam" id="PF13469">
    <property type="entry name" value="Sulfotransfer_3"/>
    <property type="match status" value="1"/>
</dbReference>
<dbReference type="SUPFAM" id="SSF52540">
    <property type="entry name" value="P-loop containing nucleoside triphosphate hydrolases"/>
    <property type="match status" value="1"/>
</dbReference>
<feature type="compositionally biased region" description="Pro residues" evidence="2">
    <location>
        <begin position="336"/>
        <end position="348"/>
    </location>
</feature>
<reference evidence="3" key="1">
    <citation type="journal article" date="2022" name="Int. J. Syst. Evol. Microbiol.">
        <title>Pseudomonas aegrilactucae sp. nov. and Pseudomonas morbosilactucae sp. nov., pathogens causing bacterial rot of lettuce in Japan.</title>
        <authorList>
            <person name="Sawada H."/>
            <person name="Fujikawa T."/>
            <person name="Satou M."/>
        </authorList>
    </citation>
    <scope>NUCLEOTIDE SEQUENCE</scope>
    <source>
        <strain evidence="3">0166_1</strain>
    </source>
</reference>
<dbReference type="PANTHER" id="PTHR12788:SF10">
    <property type="entry name" value="PROTEIN-TYROSINE SULFOTRANSFERASE"/>
    <property type="match status" value="1"/>
</dbReference>
<dbReference type="InterPro" id="IPR027417">
    <property type="entry name" value="P-loop_NTPase"/>
</dbReference>
<dbReference type="Gene3D" id="3.40.50.300">
    <property type="entry name" value="P-loop containing nucleotide triphosphate hydrolases"/>
    <property type="match status" value="1"/>
</dbReference>
<feature type="region of interest" description="Disordered" evidence="2">
    <location>
        <begin position="323"/>
        <end position="405"/>
    </location>
</feature>
<dbReference type="AlphaFoldDB" id="A0A9E7C186"/>
<dbReference type="KEGG" id="sbae:DSM104329_02578"/>
<proteinExistence type="predicted"/>
<evidence type="ECO:0000313" key="4">
    <source>
        <dbReference type="Proteomes" id="UP001162834"/>
    </source>
</evidence>
<dbReference type="InterPro" id="IPR026634">
    <property type="entry name" value="TPST-like"/>
</dbReference>
<dbReference type="GO" id="GO:0008476">
    <property type="term" value="F:protein-tyrosine sulfotransferase activity"/>
    <property type="evidence" value="ECO:0007669"/>
    <property type="project" value="InterPro"/>
</dbReference>
<organism evidence="3 4">
    <name type="scientific">Capillimicrobium parvum</name>
    <dbReference type="NCBI Taxonomy" id="2884022"/>
    <lineage>
        <taxon>Bacteria</taxon>
        <taxon>Bacillati</taxon>
        <taxon>Actinomycetota</taxon>
        <taxon>Thermoleophilia</taxon>
        <taxon>Solirubrobacterales</taxon>
        <taxon>Capillimicrobiaceae</taxon>
        <taxon>Capillimicrobium</taxon>
    </lineage>
</organism>
<gene>
    <name evidence="3" type="ORF">DSM104329_02578</name>
</gene>
<keyword evidence="4" id="KW-1185">Reference proteome</keyword>
<evidence type="ECO:0000313" key="3">
    <source>
        <dbReference type="EMBL" id="UGS36178.1"/>
    </source>
</evidence>
<keyword evidence="1" id="KW-0808">Transferase</keyword>
<sequence length="405" mass="45820">MPDASTPPAAPVRGPIFIVGAMGSGTTLLRLILDSHPRIAIPQETGFMRAYKAQRTIPFKWRGGGWGRRLGWTREEFDELMGEVYGRLFMRYAEQHGKVRWGEKTPYHTWHIDDMARVFPDAVFLGIVRHPGASVASNVSRSWRDPGWGRPARTIEHYLRNNREIARQATRYPERFVVLRYEDLLLQTEPLMRELLQWLGEPWSDDVLQHHAVQAQRGGVTEVEGQTRVDDPIDVSRIAKWTQTLDAPVRRRMESRLARIGELWGYDVTDPMALAPLRDGSLLAGGADVARRVQGFADLEIDQQSYVPLTDRRYHPNEVKLVEREALPERGTVPAEPAPAPAPAPEPKPAAKKPAPPKRRARMPGPAERALAPLARRLPKPARRQLIRVRARVLGASGRARRPRS</sequence>
<name>A0A9E7C186_9ACTN</name>
<dbReference type="PANTHER" id="PTHR12788">
    <property type="entry name" value="PROTEIN-TYROSINE SULFOTRANSFERASE 2"/>
    <property type="match status" value="1"/>
</dbReference>
<feature type="compositionally biased region" description="Low complexity" evidence="2">
    <location>
        <begin position="363"/>
        <end position="376"/>
    </location>
</feature>
<dbReference type="Proteomes" id="UP001162834">
    <property type="component" value="Chromosome"/>
</dbReference>
<evidence type="ECO:0000256" key="1">
    <source>
        <dbReference type="ARBA" id="ARBA00022679"/>
    </source>
</evidence>